<dbReference type="Proteomes" id="UP000604117">
    <property type="component" value="Unassembled WGS sequence"/>
</dbReference>
<organism evidence="1 2">
    <name type="scientific">Asanoa siamensis</name>
    <dbReference type="NCBI Taxonomy" id="926357"/>
    <lineage>
        <taxon>Bacteria</taxon>
        <taxon>Bacillati</taxon>
        <taxon>Actinomycetota</taxon>
        <taxon>Actinomycetes</taxon>
        <taxon>Micromonosporales</taxon>
        <taxon>Micromonosporaceae</taxon>
        <taxon>Asanoa</taxon>
    </lineage>
</organism>
<protein>
    <submittedName>
        <fullName evidence="1">Uncharacterized protein</fullName>
    </submittedName>
</protein>
<sequence>MTADATAWSQVLFDGLPLTAAERAGTVHLDGDRDTVGRLVRLYAGGNRGTGRIPGLSWRGAEPWVMPVLACARGARERLRGRCPDVSRT</sequence>
<gene>
    <name evidence="1" type="ORF">Asi02nite_51330</name>
</gene>
<accession>A0ABQ4CWG3</accession>
<name>A0ABQ4CWG3_9ACTN</name>
<evidence type="ECO:0000313" key="1">
    <source>
        <dbReference type="EMBL" id="GIF75615.1"/>
    </source>
</evidence>
<evidence type="ECO:0000313" key="2">
    <source>
        <dbReference type="Proteomes" id="UP000604117"/>
    </source>
</evidence>
<comment type="caution">
    <text evidence="1">The sequence shown here is derived from an EMBL/GenBank/DDBJ whole genome shotgun (WGS) entry which is preliminary data.</text>
</comment>
<keyword evidence="2" id="KW-1185">Reference proteome</keyword>
<dbReference type="EMBL" id="BONE01000045">
    <property type="protein sequence ID" value="GIF75615.1"/>
    <property type="molecule type" value="Genomic_DNA"/>
</dbReference>
<proteinExistence type="predicted"/>
<reference evidence="1 2" key="1">
    <citation type="submission" date="2021-01" db="EMBL/GenBank/DDBJ databases">
        <title>Whole genome shotgun sequence of Asanoa siamensis NBRC 107932.</title>
        <authorList>
            <person name="Komaki H."/>
            <person name="Tamura T."/>
        </authorList>
    </citation>
    <scope>NUCLEOTIDE SEQUENCE [LARGE SCALE GENOMIC DNA]</scope>
    <source>
        <strain evidence="1 2">NBRC 107932</strain>
    </source>
</reference>